<proteinExistence type="predicted"/>
<dbReference type="KEGG" id="psyt:DSAG12_00128"/>
<dbReference type="EMBL" id="CP042905">
    <property type="protein sequence ID" value="QEE14316.1"/>
    <property type="molecule type" value="Genomic_DNA"/>
</dbReference>
<keyword evidence="2" id="KW-1185">Reference proteome</keyword>
<reference evidence="1 2" key="1">
    <citation type="journal article" date="2020" name="Nature">
        <title>Isolation of an archaeon at the prokaryote-eukaryote interface.</title>
        <authorList>
            <person name="Imachi H."/>
            <person name="Nobu M.K."/>
            <person name="Nakahara N."/>
            <person name="Morono Y."/>
            <person name="Ogawara M."/>
            <person name="Takaki Y."/>
            <person name="Takano Y."/>
            <person name="Uematsu K."/>
            <person name="Ikuta T."/>
            <person name="Ito M."/>
            <person name="Matsui Y."/>
            <person name="Miyazaki M."/>
            <person name="Murata K."/>
            <person name="Saito Y."/>
            <person name="Sakai S."/>
            <person name="Song C."/>
            <person name="Tasumi E."/>
            <person name="Yamanaka Y."/>
            <person name="Yamaguchi T."/>
            <person name="Kamagata Y."/>
            <person name="Tamaki H."/>
            <person name="Takai K."/>
        </authorList>
    </citation>
    <scope>NUCLEOTIDE SEQUENCE [LARGE SCALE GENOMIC DNA]</scope>
    <source>
        <strain evidence="1 2">MK-D1</strain>
    </source>
</reference>
<dbReference type="Proteomes" id="UP000321408">
    <property type="component" value="Chromosome"/>
</dbReference>
<evidence type="ECO:0008006" key="3">
    <source>
        <dbReference type="Google" id="ProtNLM"/>
    </source>
</evidence>
<accession>A0A5B9D5N8</accession>
<dbReference type="SUPFAM" id="SSF117916">
    <property type="entry name" value="Fe-S cluster assembly (FSCA) domain-like"/>
    <property type="match status" value="1"/>
</dbReference>
<dbReference type="AlphaFoldDB" id="A0A5B9D5N8"/>
<dbReference type="GeneID" id="41328134"/>
<evidence type="ECO:0000313" key="2">
    <source>
        <dbReference type="Proteomes" id="UP000321408"/>
    </source>
</evidence>
<name>A0A5B9D5N8_9ARCH</name>
<evidence type="ECO:0000313" key="1">
    <source>
        <dbReference type="EMBL" id="QEE14316.1"/>
    </source>
</evidence>
<organism evidence="1 2">
    <name type="scientific">Promethearchaeum syntrophicum</name>
    <dbReference type="NCBI Taxonomy" id="2594042"/>
    <lineage>
        <taxon>Archaea</taxon>
        <taxon>Promethearchaeati</taxon>
        <taxon>Promethearchaeota</taxon>
        <taxon>Promethearchaeia</taxon>
        <taxon>Promethearchaeales</taxon>
        <taxon>Promethearchaeaceae</taxon>
        <taxon>Promethearchaeum</taxon>
    </lineage>
</organism>
<reference evidence="1 2" key="2">
    <citation type="journal article" date="2024" name="Int. J. Syst. Evol. Microbiol.">
        <title>Promethearchaeum syntrophicum gen. nov., sp. nov., an anaerobic, obligately syntrophic archaeon, the first isolate of the lineage 'Asgard' archaea, and proposal of the new archaeal phylum Promethearchaeota phyl. nov. and kingdom Promethearchaeati regn. nov.</title>
        <authorList>
            <person name="Imachi H."/>
            <person name="Nobu M.K."/>
            <person name="Kato S."/>
            <person name="Takaki Y."/>
            <person name="Miyazaki M."/>
            <person name="Miyata M."/>
            <person name="Ogawara M."/>
            <person name="Saito Y."/>
            <person name="Sakai S."/>
            <person name="Tahara Y.O."/>
            <person name="Takano Y."/>
            <person name="Tasumi E."/>
            <person name="Uematsu K."/>
            <person name="Yoshimura T."/>
            <person name="Itoh T."/>
            <person name="Ohkuma M."/>
            <person name="Takai K."/>
        </authorList>
    </citation>
    <scope>NUCLEOTIDE SEQUENCE [LARGE SCALE GENOMIC DNA]</scope>
    <source>
        <strain evidence="1 2">MK-D1</strain>
    </source>
</reference>
<sequence length="100" mass="11578">MKPFHITLKEILESMKHPFIDYSLIDLGILKNVEAVGDKIVVNITWPAPDPDNAIKPFIISLVLGSLKKLNRKIEINETLMNDEERKFYLDLEKKSEKEI</sequence>
<dbReference type="InterPro" id="IPR034904">
    <property type="entry name" value="FSCA_dom_sf"/>
</dbReference>
<dbReference type="RefSeq" id="WP_147661275.1">
    <property type="nucleotide sequence ID" value="NZ_CP042905.2"/>
</dbReference>
<protein>
    <recommendedName>
        <fullName evidence="3">MIP18 family-like domain-containing protein</fullName>
    </recommendedName>
</protein>
<gene>
    <name evidence="1" type="ORF">DSAG12_00128</name>
</gene>